<protein>
    <submittedName>
        <fullName evidence="1">Uncharacterized protein</fullName>
    </submittedName>
</protein>
<reference evidence="1" key="2">
    <citation type="submission" date="2023-04" db="EMBL/GenBank/DDBJ databases">
        <authorList>
            <person name="Bu L."/>
            <person name="Lu L."/>
            <person name="Laidemitt M.R."/>
            <person name="Zhang S.M."/>
            <person name="Mutuku M."/>
            <person name="Mkoji G."/>
            <person name="Steinauer M."/>
            <person name="Loker E.S."/>
        </authorList>
    </citation>
    <scope>NUCLEOTIDE SEQUENCE</scope>
    <source>
        <strain evidence="1">KasaAsao</strain>
        <tissue evidence="1">Whole Snail</tissue>
    </source>
</reference>
<organism evidence="1 2">
    <name type="scientific">Biomphalaria pfeifferi</name>
    <name type="common">Bloodfluke planorb</name>
    <name type="synonym">Freshwater snail</name>
    <dbReference type="NCBI Taxonomy" id="112525"/>
    <lineage>
        <taxon>Eukaryota</taxon>
        <taxon>Metazoa</taxon>
        <taxon>Spiralia</taxon>
        <taxon>Lophotrochozoa</taxon>
        <taxon>Mollusca</taxon>
        <taxon>Gastropoda</taxon>
        <taxon>Heterobranchia</taxon>
        <taxon>Euthyneura</taxon>
        <taxon>Panpulmonata</taxon>
        <taxon>Hygrophila</taxon>
        <taxon>Lymnaeoidea</taxon>
        <taxon>Planorbidae</taxon>
        <taxon>Biomphalaria</taxon>
    </lineage>
</organism>
<keyword evidence="2" id="KW-1185">Reference proteome</keyword>
<gene>
    <name evidence="1" type="ORF">Bpfe_014812</name>
</gene>
<dbReference type="EMBL" id="JASAOG010000067">
    <property type="protein sequence ID" value="KAK0055746.1"/>
    <property type="molecule type" value="Genomic_DNA"/>
</dbReference>
<sequence>MPIPFTNHAYPIHESCLSHSQLHIPFTKPSANQVTSEIQLAREPGLYPADVSTAGGFMIDTCHGWSRDYQIRCGLIVLARDKRVRGVPSSINTASGGEELKWRMEEYFGR</sequence>
<comment type="caution">
    <text evidence="1">The sequence shown here is derived from an EMBL/GenBank/DDBJ whole genome shotgun (WGS) entry which is preliminary data.</text>
</comment>
<dbReference type="AlphaFoldDB" id="A0AAD8F9X8"/>
<proteinExistence type="predicted"/>
<dbReference type="Proteomes" id="UP001233172">
    <property type="component" value="Unassembled WGS sequence"/>
</dbReference>
<accession>A0AAD8F9X8</accession>
<reference evidence="1" key="1">
    <citation type="journal article" date="2023" name="PLoS Negl. Trop. Dis.">
        <title>A genome sequence for Biomphalaria pfeifferi, the major vector snail for the human-infecting parasite Schistosoma mansoni.</title>
        <authorList>
            <person name="Bu L."/>
            <person name="Lu L."/>
            <person name="Laidemitt M.R."/>
            <person name="Zhang S.M."/>
            <person name="Mutuku M."/>
            <person name="Mkoji G."/>
            <person name="Steinauer M."/>
            <person name="Loker E.S."/>
        </authorList>
    </citation>
    <scope>NUCLEOTIDE SEQUENCE</scope>
    <source>
        <strain evidence="1">KasaAsao</strain>
    </source>
</reference>
<evidence type="ECO:0000313" key="2">
    <source>
        <dbReference type="Proteomes" id="UP001233172"/>
    </source>
</evidence>
<evidence type="ECO:0000313" key="1">
    <source>
        <dbReference type="EMBL" id="KAK0055746.1"/>
    </source>
</evidence>
<name>A0AAD8F9X8_BIOPF</name>